<dbReference type="STRING" id="743788.S8EBM0"/>
<dbReference type="Pfam" id="PF14223">
    <property type="entry name" value="Retrotran_gag_2"/>
    <property type="match status" value="1"/>
</dbReference>
<dbReference type="EMBL" id="KE504136">
    <property type="protein sequence ID" value="EPT02337.1"/>
    <property type="molecule type" value="Genomic_DNA"/>
</dbReference>
<keyword evidence="2" id="KW-1185">Reference proteome</keyword>
<dbReference type="HOGENOM" id="CLU_181931_0_0_1"/>
<dbReference type="InParanoid" id="S8EBM0"/>
<dbReference type="OrthoDB" id="2797670at2759"/>
<reference evidence="1 2" key="1">
    <citation type="journal article" date="2012" name="Science">
        <title>The Paleozoic origin of enzymatic lignin decomposition reconstructed from 31 fungal genomes.</title>
        <authorList>
            <person name="Floudas D."/>
            <person name="Binder M."/>
            <person name="Riley R."/>
            <person name="Barry K."/>
            <person name="Blanchette R.A."/>
            <person name="Henrissat B."/>
            <person name="Martinez A.T."/>
            <person name="Otillar R."/>
            <person name="Spatafora J.W."/>
            <person name="Yadav J.S."/>
            <person name="Aerts A."/>
            <person name="Benoit I."/>
            <person name="Boyd A."/>
            <person name="Carlson A."/>
            <person name="Copeland A."/>
            <person name="Coutinho P.M."/>
            <person name="de Vries R.P."/>
            <person name="Ferreira P."/>
            <person name="Findley K."/>
            <person name="Foster B."/>
            <person name="Gaskell J."/>
            <person name="Glotzer D."/>
            <person name="Gorecki P."/>
            <person name="Heitman J."/>
            <person name="Hesse C."/>
            <person name="Hori C."/>
            <person name="Igarashi K."/>
            <person name="Jurgens J.A."/>
            <person name="Kallen N."/>
            <person name="Kersten P."/>
            <person name="Kohler A."/>
            <person name="Kuees U."/>
            <person name="Kumar T.K.A."/>
            <person name="Kuo A."/>
            <person name="LaButti K."/>
            <person name="Larrondo L.F."/>
            <person name="Lindquist E."/>
            <person name="Ling A."/>
            <person name="Lombard V."/>
            <person name="Lucas S."/>
            <person name="Lundell T."/>
            <person name="Martin R."/>
            <person name="McLaughlin D.J."/>
            <person name="Morgenstern I."/>
            <person name="Morin E."/>
            <person name="Murat C."/>
            <person name="Nagy L.G."/>
            <person name="Nolan M."/>
            <person name="Ohm R.A."/>
            <person name="Patyshakuliyeva A."/>
            <person name="Rokas A."/>
            <person name="Ruiz-Duenas F.J."/>
            <person name="Sabat G."/>
            <person name="Salamov A."/>
            <person name="Samejima M."/>
            <person name="Schmutz J."/>
            <person name="Slot J.C."/>
            <person name="St John F."/>
            <person name="Stenlid J."/>
            <person name="Sun H."/>
            <person name="Sun S."/>
            <person name="Syed K."/>
            <person name="Tsang A."/>
            <person name="Wiebenga A."/>
            <person name="Young D."/>
            <person name="Pisabarro A."/>
            <person name="Eastwood D.C."/>
            <person name="Martin F."/>
            <person name="Cullen D."/>
            <person name="Grigoriev I.V."/>
            <person name="Hibbett D.S."/>
        </authorList>
    </citation>
    <scope>NUCLEOTIDE SEQUENCE</scope>
    <source>
        <strain evidence="2">FP-58527</strain>
    </source>
</reference>
<feature type="non-terminal residue" evidence="1">
    <location>
        <position position="88"/>
    </location>
</feature>
<sequence length="88" mass="9950">YEMNSRANRISLKWQFYGYHHDPSFSIERYCTEIKDLAAKLRAIGVTVSDTDITDVLISNLHETWSIIASALMATKDELTVQDVSAAL</sequence>
<dbReference type="AlphaFoldDB" id="S8EBM0"/>
<feature type="non-terminal residue" evidence="1">
    <location>
        <position position="1"/>
    </location>
</feature>
<proteinExistence type="predicted"/>
<accession>S8EBM0</accession>
<organism evidence="1 2">
    <name type="scientific">Fomitopsis schrenkii</name>
    <name type="common">Brown rot fungus</name>
    <dbReference type="NCBI Taxonomy" id="2126942"/>
    <lineage>
        <taxon>Eukaryota</taxon>
        <taxon>Fungi</taxon>
        <taxon>Dikarya</taxon>
        <taxon>Basidiomycota</taxon>
        <taxon>Agaricomycotina</taxon>
        <taxon>Agaricomycetes</taxon>
        <taxon>Polyporales</taxon>
        <taxon>Fomitopsis</taxon>
    </lineage>
</organism>
<dbReference type="Proteomes" id="UP000015241">
    <property type="component" value="Unassembled WGS sequence"/>
</dbReference>
<dbReference type="eggNOG" id="ENOG502T0GQ">
    <property type="taxonomic scope" value="Eukaryota"/>
</dbReference>
<evidence type="ECO:0000313" key="2">
    <source>
        <dbReference type="Proteomes" id="UP000015241"/>
    </source>
</evidence>
<gene>
    <name evidence="1" type="ORF">FOMPIDRAFT_1087719</name>
</gene>
<name>S8EBM0_FOMSC</name>
<evidence type="ECO:0000313" key="1">
    <source>
        <dbReference type="EMBL" id="EPT02337.1"/>
    </source>
</evidence>
<protein>
    <submittedName>
        <fullName evidence="1">Uncharacterized protein</fullName>
    </submittedName>
</protein>